<dbReference type="Proteomes" id="UP001595812">
    <property type="component" value="Unassembled WGS sequence"/>
</dbReference>
<feature type="signal peptide" evidence="1">
    <location>
        <begin position="1"/>
        <end position="18"/>
    </location>
</feature>
<dbReference type="Gene3D" id="3.30.1460.10">
    <property type="match status" value="1"/>
</dbReference>
<comment type="caution">
    <text evidence="2">The sequence shown here is derived from an EMBL/GenBank/DDBJ whole genome shotgun (WGS) entry which is preliminary data.</text>
</comment>
<evidence type="ECO:0000313" key="2">
    <source>
        <dbReference type="EMBL" id="MFC3877684.1"/>
    </source>
</evidence>
<name>A0ABV8AIW2_9FLAO</name>
<proteinExistence type="predicted"/>
<dbReference type="EMBL" id="JBHSAT010000005">
    <property type="protein sequence ID" value="MFC3877684.1"/>
    <property type="molecule type" value="Genomic_DNA"/>
</dbReference>
<dbReference type="RefSeq" id="WP_386100562.1">
    <property type="nucleotide sequence ID" value="NZ_JBHSAT010000005.1"/>
</dbReference>
<reference evidence="3" key="1">
    <citation type="journal article" date="2019" name="Int. J. Syst. Evol. Microbiol.">
        <title>The Global Catalogue of Microorganisms (GCM) 10K type strain sequencing project: providing services to taxonomists for standard genome sequencing and annotation.</title>
        <authorList>
            <consortium name="The Broad Institute Genomics Platform"/>
            <consortium name="The Broad Institute Genome Sequencing Center for Infectious Disease"/>
            <person name="Wu L."/>
            <person name="Ma J."/>
        </authorList>
    </citation>
    <scope>NUCLEOTIDE SEQUENCE [LARGE SCALE GENOMIC DNA]</scope>
    <source>
        <strain evidence="3">CECT 8979</strain>
    </source>
</reference>
<gene>
    <name evidence="2" type="ORF">ACFOSX_10620</name>
</gene>
<dbReference type="SUPFAM" id="SSF69635">
    <property type="entry name" value="Type III secretory system chaperone-like"/>
    <property type="match status" value="1"/>
</dbReference>
<accession>A0ABV8AIW2</accession>
<organism evidence="2 3">
    <name type="scientific">Winogradskyella maritima</name>
    <dbReference type="NCBI Taxonomy" id="1517766"/>
    <lineage>
        <taxon>Bacteria</taxon>
        <taxon>Pseudomonadati</taxon>
        <taxon>Bacteroidota</taxon>
        <taxon>Flavobacteriia</taxon>
        <taxon>Flavobacteriales</taxon>
        <taxon>Flavobacteriaceae</taxon>
        <taxon>Winogradskyella</taxon>
    </lineage>
</organism>
<evidence type="ECO:0008006" key="4">
    <source>
        <dbReference type="Google" id="ProtNLM"/>
    </source>
</evidence>
<protein>
    <recommendedName>
        <fullName evidence="4">YbjN domain-containing protein</fullName>
    </recommendedName>
</protein>
<keyword evidence="1" id="KW-0732">Signal</keyword>
<feature type="chain" id="PRO_5046477325" description="YbjN domain-containing protein" evidence="1">
    <location>
        <begin position="19"/>
        <end position="166"/>
    </location>
</feature>
<evidence type="ECO:0000313" key="3">
    <source>
        <dbReference type="Proteomes" id="UP001595812"/>
    </source>
</evidence>
<keyword evidence="3" id="KW-1185">Reference proteome</keyword>
<sequence length="166" mass="18393">MKLLTLLLSFSIGTSAMAQMSNIKLEAIIKSTADTYGGDSGRWQFQINETVFIMLTDSTNNRMRIISPIAEVASLDDDQLKSSLIANFHTALDVKYAIAENVLWSAFIHPLRELSNEQVKDAISQVYYANVNFGSSYASTSLIFPGNAKEEESLPIEEEGSGKRKF</sequence>
<evidence type="ECO:0000256" key="1">
    <source>
        <dbReference type="SAM" id="SignalP"/>
    </source>
</evidence>